<dbReference type="Pfam" id="PF13489">
    <property type="entry name" value="Methyltransf_23"/>
    <property type="match status" value="1"/>
</dbReference>
<keyword evidence="2" id="KW-1185">Reference proteome</keyword>
<dbReference type="RefSeq" id="WP_344405239.1">
    <property type="nucleotide sequence ID" value="NZ_BAAASG010000021.1"/>
</dbReference>
<dbReference type="InterPro" id="IPR029063">
    <property type="entry name" value="SAM-dependent_MTases_sf"/>
</dbReference>
<dbReference type="SUPFAM" id="SSF53335">
    <property type="entry name" value="S-adenosyl-L-methionine-dependent methyltransferases"/>
    <property type="match status" value="1"/>
</dbReference>
<comment type="caution">
    <text evidence="1">The sequence shown here is derived from an EMBL/GenBank/DDBJ whole genome shotgun (WGS) entry which is preliminary data.</text>
</comment>
<reference evidence="1 2" key="1">
    <citation type="journal article" date="2019" name="Int. J. Syst. Evol. Microbiol.">
        <title>The Global Catalogue of Microorganisms (GCM) 10K type strain sequencing project: providing services to taxonomists for standard genome sequencing and annotation.</title>
        <authorList>
            <consortium name="The Broad Institute Genomics Platform"/>
            <consortium name="The Broad Institute Genome Sequencing Center for Infectious Disease"/>
            <person name="Wu L."/>
            <person name="Ma J."/>
        </authorList>
    </citation>
    <scope>NUCLEOTIDE SEQUENCE [LARGE SCALE GENOMIC DNA]</scope>
    <source>
        <strain evidence="1 2">JCM 4395</strain>
    </source>
</reference>
<dbReference type="EMBL" id="BAAASG010000021">
    <property type="protein sequence ID" value="GAA2514406.1"/>
    <property type="molecule type" value="Genomic_DNA"/>
</dbReference>
<proteinExistence type="predicted"/>
<protein>
    <recommendedName>
        <fullName evidence="3">Methyltransferase</fullName>
    </recommendedName>
</protein>
<organism evidence="1 2">
    <name type="scientific">Streptomyces longisporus</name>
    <dbReference type="NCBI Taxonomy" id="1948"/>
    <lineage>
        <taxon>Bacteria</taxon>
        <taxon>Bacillati</taxon>
        <taxon>Actinomycetota</taxon>
        <taxon>Actinomycetes</taxon>
        <taxon>Kitasatosporales</taxon>
        <taxon>Streptomycetaceae</taxon>
        <taxon>Streptomyces</taxon>
    </lineage>
</organism>
<evidence type="ECO:0000313" key="1">
    <source>
        <dbReference type="EMBL" id="GAA2514406.1"/>
    </source>
</evidence>
<sequence length="176" mass="19662">MTYPSTHVSARDRRRHLSAARAVLRLLPEPESWLDVGTGDAHFPGTARELFPYTSFDGLDPTPRVSYACHAERVDEAFVGHVTDPHITTILRGRYDVVTLLQHRSPVSDLRAELRAALTLVRRGGLLLVETQPAQSPALRTQLDFHGCTVLATSRHLLGQFPYTHRIIARRRPSAA</sequence>
<evidence type="ECO:0000313" key="2">
    <source>
        <dbReference type="Proteomes" id="UP001501777"/>
    </source>
</evidence>
<name>A0ABN3N7A2_STRLO</name>
<dbReference type="Gene3D" id="3.40.50.150">
    <property type="entry name" value="Vaccinia Virus protein VP39"/>
    <property type="match status" value="1"/>
</dbReference>
<dbReference type="Proteomes" id="UP001501777">
    <property type="component" value="Unassembled WGS sequence"/>
</dbReference>
<accession>A0ABN3N7A2</accession>
<gene>
    <name evidence="1" type="ORF">GCM10010276_73130</name>
</gene>
<evidence type="ECO:0008006" key="3">
    <source>
        <dbReference type="Google" id="ProtNLM"/>
    </source>
</evidence>